<dbReference type="Proteomes" id="UP000824074">
    <property type="component" value="Unassembled WGS sequence"/>
</dbReference>
<dbReference type="GO" id="GO:0016052">
    <property type="term" value="P:carbohydrate catabolic process"/>
    <property type="evidence" value="ECO:0007669"/>
    <property type="project" value="TreeGrafter"/>
</dbReference>
<accession>A0A9D1LGQ1</accession>
<reference evidence="2" key="1">
    <citation type="submission" date="2020-10" db="EMBL/GenBank/DDBJ databases">
        <authorList>
            <person name="Gilroy R."/>
        </authorList>
    </citation>
    <scope>NUCLEOTIDE SEQUENCE</scope>
    <source>
        <strain evidence="2">CHK193-30670</strain>
    </source>
</reference>
<dbReference type="PANTHER" id="PTHR34135">
    <property type="entry name" value="LYSOZYME"/>
    <property type="match status" value="1"/>
</dbReference>
<comment type="similarity">
    <text evidence="1">Belongs to the glycosyl hydrolase 25 family.</text>
</comment>
<name>A0A9D1LGQ1_9FIRM</name>
<gene>
    <name evidence="2" type="ORF">IAB68_01625</name>
</gene>
<protein>
    <recommendedName>
        <fullName evidence="4">Lysozyme</fullName>
    </recommendedName>
</protein>
<dbReference type="GO" id="GO:0003796">
    <property type="term" value="F:lysozyme activity"/>
    <property type="evidence" value="ECO:0007669"/>
    <property type="project" value="InterPro"/>
</dbReference>
<dbReference type="PANTHER" id="PTHR34135:SF2">
    <property type="entry name" value="LYSOZYME"/>
    <property type="match status" value="1"/>
</dbReference>
<dbReference type="Pfam" id="PF01183">
    <property type="entry name" value="Glyco_hydro_25"/>
    <property type="match status" value="1"/>
</dbReference>
<dbReference type="GO" id="GO:0009253">
    <property type="term" value="P:peptidoglycan catabolic process"/>
    <property type="evidence" value="ECO:0007669"/>
    <property type="project" value="InterPro"/>
</dbReference>
<dbReference type="Gene3D" id="3.20.20.80">
    <property type="entry name" value="Glycosidases"/>
    <property type="match status" value="1"/>
</dbReference>
<dbReference type="GO" id="GO:0016998">
    <property type="term" value="P:cell wall macromolecule catabolic process"/>
    <property type="evidence" value="ECO:0007669"/>
    <property type="project" value="InterPro"/>
</dbReference>
<feature type="non-terminal residue" evidence="2">
    <location>
        <position position="1"/>
    </location>
</feature>
<evidence type="ECO:0000313" key="3">
    <source>
        <dbReference type="Proteomes" id="UP000824074"/>
    </source>
</evidence>
<reference evidence="2" key="2">
    <citation type="journal article" date="2021" name="PeerJ">
        <title>Extensive microbial diversity within the chicken gut microbiome revealed by metagenomics and culture.</title>
        <authorList>
            <person name="Gilroy R."/>
            <person name="Ravi A."/>
            <person name="Getino M."/>
            <person name="Pursley I."/>
            <person name="Horton D.L."/>
            <person name="Alikhan N.F."/>
            <person name="Baker D."/>
            <person name="Gharbi K."/>
            <person name="Hall N."/>
            <person name="Watson M."/>
            <person name="Adriaenssens E.M."/>
            <person name="Foster-Nyarko E."/>
            <person name="Jarju S."/>
            <person name="Secka A."/>
            <person name="Antonio M."/>
            <person name="Oren A."/>
            <person name="Chaudhuri R.R."/>
            <person name="La Ragione R."/>
            <person name="Hildebrand F."/>
            <person name="Pallen M.J."/>
        </authorList>
    </citation>
    <scope>NUCLEOTIDE SEQUENCE</scope>
    <source>
        <strain evidence="2">CHK193-30670</strain>
    </source>
</reference>
<dbReference type="SUPFAM" id="SSF51445">
    <property type="entry name" value="(Trans)glycosidases"/>
    <property type="match status" value="1"/>
</dbReference>
<dbReference type="AlphaFoldDB" id="A0A9D1LGQ1"/>
<evidence type="ECO:0000313" key="2">
    <source>
        <dbReference type="EMBL" id="HIU39988.1"/>
    </source>
</evidence>
<evidence type="ECO:0000256" key="1">
    <source>
        <dbReference type="ARBA" id="ARBA00010646"/>
    </source>
</evidence>
<sequence length="251" mass="28666">SNTLHLENNNLKNGFYDENGNTYYYENDGKVTGLKNIDGVNHYFSPSGKYLGTTKVKVVDVSYYQGDINWDTFASESDCYGVILRLGYYDTLDKKFERNINEVKRLGIPYGIYLFSYSTTLTGAKKEAVFTNNMIDKYDLNPTLGIYYDIESWSSSNGSSSNEISKDMYDKIVKTYADEVSSHVNSNYKVKVYSGRWYAMNRLGSLSKSYVDWVAEYNSTLKYDGPYSMWQYTSKGSVPGITGNVDISYLY</sequence>
<dbReference type="InterPro" id="IPR017853">
    <property type="entry name" value="GH"/>
</dbReference>
<proteinExistence type="inferred from homology"/>
<comment type="caution">
    <text evidence="2">The sequence shown here is derived from an EMBL/GenBank/DDBJ whole genome shotgun (WGS) entry which is preliminary data.</text>
</comment>
<dbReference type="EMBL" id="DVMT01000016">
    <property type="protein sequence ID" value="HIU39988.1"/>
    <property type="molecule type" value="Genomic_DNA"/>
</dbReference>
<evidence type="ECO:0008006" key="4">
    <source>
        <dbReference type="Google" id="ProtNLM"/>
    </source>
</evidence>
<dbReference type="InterPro" id="IPR002053">
    <property type="entry name" value="Glyco_hydro_25"/>
</dbReference>
<dbReference type="PROSITE" id="PS51904">
    <property type="entry name" value="GLYCOSYL_HYDROL_F25_2"/>
    <property type="match status" value="1"/>
</dbReference>
<dbReference type="SUPFAM" id="SSF69360">
    <property type="entry name" value="Cell wall binding repeat"/>
    <property type="match status" value="1"/>
</dbReference>
<organism evidence="2 3">
    <name type="scientific">Candidatus Aphodocola excrementigallinarum</name>
    <dbReference type="NCBI Taxonomy" id="2840670"/>
    <lineage>
        <taxon>Bacteria</taxon>
        <taxon>Bacillati</taxon>
        <taxon>Bacillota</taxon>
        <taxon>Bacilli</taxon>
        <taxon>Candidatus Aphodocola</taxon>
    </lineage>
</organism>